<organism evidence="1 2">
    <name type="scientific">Microbacterium invictum</name>
    <dbReference type="NCBI Taxonomy" id="515415"/>
    <lineage>
        <taxon>Bacteria</taxon>
        <taxon>Bacillati</taxon>
        <taxon>Actinomycetota</taxon>
        <taxon>Actinomycetes</taxon>
        <taxon>Micrococcales</taxon>
        <taxon>Microbacteriaceae</taxon>
        <taxon>Microbacterium</taxon>
    </lineage>
</organism>
<dbReference type="Proteomes" id="UP000549113">
    <property type="component" value="Unassembled WGS sequence"/>
</dbReference>
<sequence length="172" mass="17708">MSGLPPGWLPIPFALPPQTALEIAPELLAASGAEPGEEADLAAAVDNAAAAMSRLPVTTAVAARLWHAFGVTATGLVADLSLERRSPSTQDEAVGADFPRVDVQRRVVLDDGGLVTLAAVAPAAGDDVAFLLRVQVPAVDAVCVVDVLDRDLRAIGVVWDDAIEIARGGMRG</sequence>
<reference evidence="1 2" key="1">
    <citation type="submission" date="2020-08" db="EMBL/GenBank/DDBJ databases">
        <title>Sequencing the genomes of 1000 actinobacteria strains.</title>
        <authorList>
            <person name="Klenk H.-P."/>
        </authorList>
    </citation>
    <scope>NUCLEOTIDE SEQUENCE [LARGE SCALE GENOMIC DNA]</scope>
    <source>
        <strain evidence="1 2">DSM 19600</strain>
    </source>
</reference>
<gene>
    <name evidence="1" type="ORF">BKA10_002423</name>
</gene>
<protein>
    <submittedName>
        <fullName evidence="1">Uncharacterized protein</fullName>
    </submittedName>
</protein>
<dbReference type="RefSeq" id="WP_183500135.1">
    <property type="nucleotide sequence ID" value="NZ_BAABCO010000004.1"/>
</dbReference>
<accession>A0AA40VNA7</accession>
<proteinExistence type="predicted"/>
<evidence type="ECO:0000313" key="2">
    <source>
        <dbReference type="Proteomes" id="UP000549113"/>
    </source>
</evidence>
<evidence type="ECO:0000313" key="1">
    <source>
        <dbReference type="EMBL" id="MBB4140629.1"/>
    </source>
</evidence>
<comment type="caution">
    <text evidence="1">The sequence shown here is derived from an EMBL/GenBank/DDBJ whole genome shotgun (WGS) entry which is preliminary data.</text>
</comment>
<dbReference type="EMBL" id="JACIFH010000001">
    <property type="protein sequence ID" value="MBB4140629.1"/>
    <property type="molecule type" value="Genomic_DNA"/>
</dbReference>
<keyword evidence="2" id="KW-1185">Reference proteome</keyword>
<name>A0AA40VNA7_9MICO</name>
<dbReference type="AlphaFoldDB" id="A0AA40VNA7"/>